<dbReference type="PRINTS" id="PR00690">
    <property type="entry name" value="ADHESNFAMILY"/>
</dbReference>
<dbReference type="PATRIC" id="fig|1094558.3.peg.1054"/>
<dbReference type="GO" id="GO:0046872">
    <property type="term" value="F:metal ion binding"/>
    <property type="evidence" value="ECO:0007669"/>
    <property type="project" value="UniProtKB-KW"/>
</dbReference>
<gene>
    <name evidence="7" type="ORF">ME5_00964</name>
</gene>
<dbReference type="PRINTS" id="PR00691">
    <property type="entry name" value="ADHESINB"/>
</dbReference>
<dbReference type="STRING" id="1094558.ME5_00964"/>
<dbReference type="PANTHER" id="PTHR42953">
    <property type="entry name" value="HIGH-AFFINITY ZINC UPTAKE SYSTEM PROTEIN ZNUA-RELATED"/>
    <property type="match status" value="1"/>
</dbReference>
<evidence type="ECO:0000256" key="1">
    <source>
        <dbReference type="ARBA" id="ARBA00004196"/>
    </source>
</evidence>
<keyword evidence="4" id="KW-0479">Metal-binding</keyword>
<keyword evidence="5" id="KW-0732">Signal</keyword>
<dbReference type="OrthoDB" id="9793396at2"/>
<protein>
    <recommendedName>
        <fullName evidence="9">Periplasmic solute binding protein</fullName>
    </recommendedName>
</protein>
<comment type="subcellular location">
    <subcellularLocation>
        <location evidence="1">Cell envelope</location>
    </subcellularLocation>
</comment>
<evidence type="ECO:0008006" key="9">
    <source>
        <dbReference type="Google" id="ProtNLM"/>
    </source>
</evidence>
<dbReference type="CDD" id="cd01137">
    <property type="entry name" value="PsaA"/>
    <property type="match status" value="1"/>
</dbReference>
<dbReference type="PANTHER" id="PTHR42953:SF1">
    <property type="entry name" value="METAL-BINDING PROTEIN HI_0362-RELATED"/>
    <property type="match status" value="1"/>
</dbReference>
<dbReference type="GO" id="GO:0030313">
    <property type="term" value="C:cell envelope"/>
    <property type="evidence" value="ECO:0007669"/>
    <property type="project" value="UniProtKB-SubCell"/>
</dbReference>
<dbReference type="SUPFAM" id="SSF53807">
    <property type="entry name" value="Helical backbone' metal receptor"/>
    <property type="match status" value="1"/>
</dbReference>
<evidence type="ECO:0000313" key="7">
    <source>
        <dbReference type="EMBL" id="EJF90563.1"/>
    </source>
</evidence>
<dbReference type="Proteomes" id="UP000008952">
    <property type="component" value="Unassembled WGS sequence"/>
</dbReference>
<evidence type="ECO:0000256" key="3">
    <source>
        <dbReference type="ARBA" id="ARBA00022448"/>
    </source>
</evidence>
<dbReference type="InterPro" id="IPR006129">
    <property type="entry name" value="AdhesinB"/>
</dbReference>
<dbReference type="GO" id="GO:0030001">
    <property type="term" value="P:metal ion transport"/>
    <property type="evidence" value="ECO:0007669"/>
    <property type="project" value="InterPro"/>
</dbReference>
<name>J0ZPP2_9HYPH</name>
<dbReference type="HOGENOM" id="CLU_016838_1_1_5"/>
<dbReference type="RefSeq" id="WP_008038973.1">
    <property type="nucleotide sequence ID" value="NZ_JH725147.1"/>
</dbReference>
<dbReference type="EMBL" id="AIMB01000007">
    <property type="protein sequence ID" value="EJF90563.1"/>
    <property type="molecule type" value="Genomic_DNA"/>
</dbReference>
<evidence type="ECO:0000256" key="4">
    <source>
        <dbReference type="ARBA" id="ARBA00022723"/>
    </source>
</evidence>
<dbReference type="InterPro" id="IPR006127">
    <property type="entry name" value="ZnuA-like"/>
</dbReference>
<dbReference type="InterPro" id="IPR006128">
    <property type="entry name" value="Lipoprotein_PsaA-like"/>
</dbReference>
<evidence type="ECO:0000256" key="5">
    <source>
        <dbReference type="ARBA" id="ARBA00022729"/>
    </source>
</evidence>
<reference evidence="7 8" key="1">
    <citation type="submission" date="2012-03" db="EMBL/GenBank/DDBJ databases">
        <title>The Genome Sequence of Bartonella tamiae Th239.</title>
        <authorList>
            <consortium name="The Broad Institute Genome Sequencing Platform"/>
            <consortium name="The Broad Institute Genome Sequencing Center for Infectious Disease"/>
            <person name="Feldgarden M."/>
            <person name="Kirby J."/>
            <person name="Kosoy M."/>
            <person name="Birtles R."/>
            <person name="Probert W.S."/>
            <person name="Chiaraviglio L."/>
            <person name="Young S.K."/>
            <person name="Zeng Q."/>
            <person name="Gargeya S."/>
            <person name="Fitzgerald M."/>
            <person name="Haas B."/>
            <person name="Abouelleil A."/>
            <person name="Alvarado L."/>
            <person name="Arachchi H.M."/>
            <person name="Berlin A."/>
            <person name="Chapman S.B."/>
            <person name="Gearin G."/>
            <person name="Goldberg J."/>
            <person name="Griggs A."/>
            <person name="Gujja S."/>
            <person name="Hansen M."/>
            <person name="Heiman D."/>
            <person name="Howarth C."/>
            <person name="Larimer J."/>
            <person name="Lui A."/>
            <person name="MacDonald P.J.P."/>
            <person name="McCowen C."/>
            <person name="Montmayeur A."/>
            <person name="Murphy C."/>
            <person name="Neiman D."/>
            <person name="Pearson M."/>
            <person name="Priest M."/>
            <person name="Roberts A."/>
            <person name="Saif S."/>
            <person name="Shea T."/>
            <person name="Sisk P."/>
            <person name="Stolte C."/>
            <person name="Sykes S."/>
            <person name="Wortman J."/>
            <person name="Nusbaum C."/>
            <person name="Birren B."/>
        </authorList>
    </citation>
    <scope>NUCLEOTIDE SEQUENCE [LARGE SCALE GENOMIC DNA]</scope>
    <source>
        <strain evidence="7 8">Th239</strain>
    </source>
</reference>
<dbReference type="eggNOG" id="COG0803">
    <property type="taxonomic scope" value="Bacteria"/>
</dbReference>
<evidence type="ECO:0000313" key="8">
    <source>
        <dbReference type="Proteomes" id="UP000008952"/>
    </source>
</evidence>
<proteinExistence type="inferred from homology"/>
<organism evidence="7 8">
    <name type="scientific">Bartonella tamiae Th239</name>
    <dbReference type="NCBI Taxonomy" id="1094558"/>
    <lineage>
        <taxon>Bacteria</taxon>
        <taxon>Pseudomonadati</taxon>
        <taxon>Pseudomonadota</taxon>
        <taxon>Alphaproteobacteria</taxon>
        <taxon>Hyphomicrobiales</taxon>
        <taxon>Bartonellaceae</taxon>
        <taxon>Bartonella</taxon>
    </lineage>
</organism>
<comment type="similarity">
    <text evidence="2 6">Belongs to the bacterial solute-binding protein 9 family.</text>
</comment>
<keyword evidence="8" id="KW-1185">Reference proteome</keyword>
<evidence type="ECO:0000256" key="2">
    <source>
        <dbReference type="ARBA" id="ARBA00011028"/>
    </source>
</evidence>
<keyword evidence="3 6" id="KW-0813">Transport</keyword>
<comment type="caution">
    <text evidence="7">The sequence shown here is derived from an EMBL/GenBank/DDBJ whole genome shotgun (WGS) entry which is preliminary data.</text>
</comment>
<dbReference type="InterPro" id="IPR050492">
    <property type="entry name" value="Bact_metal-bind_prot9"/>
</dbReference>
<accession>J0ZPP2</accession>
<dbReference type="GO" id="GO:0007155">
    <property type="term" value="P:cell adhesion"/>
    <property type="evidence" value="ECO:0007669"/>
    <property type="project" value="InterPro"/>
</dbReference>
<sequence>MIKFLKIFMTVIGISLVTIVSSFSAEIKVVTSFSILADLAKNVGGERVEIISLVGPDGDAHSYEPKPTDAQNIKNADVILVNGLNLEGFMTRLIKASGTDAPVIELSKGIVPIKNENDDHHHHHDHGEFDPHAWQSVVNAEIYVKNVTESFCTVDVEGCDTYKNNAQEYTKKMKLLDKKIRSEISQIPDDKKTIITSHDAFGYFAQEYGLIFLAPQGVSTESEATASSVAKLITQIKADKASALFIENISNKRLIEQIAKETGLKISGQLYSDALSSVSGPASTYINMMEHNLNTIITAIH</sequence>
<dbReference type="Pfam" id="PF01297">
    <property type="entry name" value="ZnuA"/>
    <property type="match status" value="1"/>
</dbReference>
<dbReference type="AlphaFoldDB" id="J0ZPP2"/>
<evidence type="ECO:0000256" key="6">
    <source>
        <dbReference type="RuleBase" id="RU003512"/>
    </source>
</evidence>
<dbReference type="Gene3D" id="3.40.50.1980">
    <property type="entry name" value="Nitrogenase molybdenum iron protein domain"/>
    <property type="match status" value="2"/>
</dbReference>